<keyword evidence="4" id="KW-1185">Reference proteome</keyword>
<protein>
    <recommendedName>
        <fullName evidence="5">Transmembrane protein</fullName>
    </recommendedName>
</protein>
<keyword evidence="2" id="KW-0812">Transmembrane</keyword>
<keyword evidence="2" id="KW-1133">Transmembrane helix</keyword>
<name>A0ABU7CHW6_9TELE</name>
<sequence>MKLNNRSTSEGFVFDPGTKSHHRSSLHHHRDADHLPQLSQTVLGSGGGVQLRCWIHSLFLPSFSIAFLQCFIASFPQSFLPFLFLSSLHQTFVLSIFFLTVGGFCRCVYGDLQAEL</sequence>
<dbReference type="Proteomes" id="UP001345963">
    <property type="component" value="Unassembled WGS sequence"/>
</dbReference>
<reference evidence="3 4" key="1">
    <citation type="submission" date="2021-07" db="EMBL/GenBank/DDBJ databases">
        <authorList>
            <person name="Palmer J.M."/>
        </authorList>
    </citation>
    <scope>NUCLEOTIDE SEQUENCE [LARGE SCALE GENOMIC DNA]</scope>
    <source>
        <strain evidence="3 4">AT_MEX2019</strain>
        <tissue evidence="3">Muscle</tissue>
    </source>
</reference>
<evidence type="ECO:0000313" key="4">
    <source>
        <dbReference type="Proteomes" id="UP001345963"/>
    </source>
</evidence>
<proteinExistence type="predicted"/>
<evidence type="ECO:0000256" key="2">
    <source>
        <dbReference type="SAM" id="Phobius"/>
    </source>
</evidence>
<evidence type="ECO:0000256" key="1">
    <source>
        <dbReference type="SAM" id="MobiDB-lite"/>
    </source>
</evidence>
<comment type="caution">
    <text evidence="3">The sequence shown here is derived from an EMBL/GenBank/DDBJ whole genome shotgun (WGS) entry which is preliminary data.</text>
</comment>
<feature type="transmembrane region" description="Helical" evidence="2">
    <location>
        <begin position="88"/>
        <end position="109"/>
    </location>
</feature>
<evidence type="ECO:0008006" key="5">
    <source>
        <dbReference type="Google" id="ProtNLM"/>
    </source>
</evidence>
<feature type="region of interest" description="Disordered" evidence="1">
    <location>
        <begin position="1"/>
        <end position="31"/>
    </location>
</feature>
<accession>A0ABU7CHW6</accession>
<dbReference type="EMBL" id="JAHUTI010093133">
    <property type="protein sequence ID" value="MED6262547.1"/>
    <property type="molecule type" value="Genomic_DNA"/>
</dbReference>
<feature type="compositionally biased region" description="Polar residues" evidence="1">
    <location>
        <begin position="1"/>
        <end position="10"/>
    </location>
</feature>
<organism evidence="3 4">
    <name type="scientific">Ataeniobius toweri</name>
    <dbReference type="NCBI Taxonomy" id="208326"/>
    <lineage>
        <taxon>Eukaryota</taxon>
        <taxon>Metazoa</taxon>
        <taxon>Chordata</taxon>
        <taxon>Craniata</taxon>
        <taxon>Vertebrata</taxon>
        <taxon>Euteleostomi</taxon>
        <taxon>Actinopterygii</taxon>
        <taxon>Neopterygii</taxon>
        <taxon>Teleostei</taxon>
        <taxon>Neoteleostei</taxon>
        <taxon>Acanthomorphata</taxon>
        <taxon>Ovalentaria</taxon>
        <taxon>Atherinomorphae</taxon>
        <taxon>Cyprinodontiformes</taxon>
        <taxon>Goodeidae</taxon>
        <taxon>Ataeniobius</taxon>
    </lineage>
</organism>
<feature type="compositionally biased region" description="Basic residues" evidence="1">
    <location>
        <begin position="19"/>
        <end position="29"/>
    </location>
</feature>
<evidence type="ECO:0000313" key="3">
    <source>
        <dbReference type="EMBL" id="MED6262547.1"/>
    </source>
</evidence>
<gene>
    <name evidence="3" type="ORF">ATANTOWER_021502</name>
</gene>
<feature type="transmembrane region" description="Helical" evidence="2">
    <location>
        <begin position="58"/>
        <end position="76"/>
    </location>
</feature>
<keyword evidence="2" id="KW-0472">Membrane</keyword>